<dbReference type="SMART" id="SM00331">
    <property type="entry name" value="PP2C_SIG"/>
    <property type="match status" value="1"/>
</dbReference>
<feature type="domain" description="PPM-type phosphatase" evidence="2">
    <location>
        <begin position="274"/>
        <end position="533"/>
    </location>
</feature>
<gene>
    <name evidence="3" type="ORF">PCC6912_26350</name>
</gene>
<dbReference type="RefSeq" id="WP_016875291.1">
    <property type="nucleotide sequence ID" value="NZ_AJLN01000102.1"/>
</dbReference>
<dbReference type="Proteomes" id="UP000268857">
    <property type="component" value="Unassembled WGS sequence"/>
</dbReference>
<dbReference type="AlphaFoldDB" id="A0A433NH97"/>
<protein>
    <recommendedName>
        <fullName evidence="2">PPM-type phosphatase domain-containing protein</fullName>
    </recommendedName>
</protein>
<evidence type="ECO:0000313" key="4">
    <source>
        <dbReference type="Proteomes" id="UP000268857"/>
    </source>
</evidence>
<keyword evidence="1" id="KW-0812">Transmembrane</keyword>
<reference evidence="3 4" key="1">
    <citation type="journal article" date="2019" name="Genome Biol. Evol.">
        <title>Day and night: Metabolic profiles and evolutionary relationships of six axenic non-marine cyanobacteria.</title>
        <authorList>
            <person name="Will S.E."/>
            <person name="Henke P."/>
            <person name="Boedeker C."/>
            <person name="Huang S."/>
            <person name="Brinkmann H."/>
            <person name="Rohde M."/>
            <person name="Jarek M."/>
            <person name="Friedl T."/>
            <person name="Seufert S."/>
            <person name="Schumacher M."/>
            <person name="Overmann J."/>
            <person name="Neumann-Schaal M."/>
            <person name="Petersen J."/>
        </authorList>
    </citation>
    <scope>NUCLEOTIDE SEQUENCE [LARGE SCALE GENOMIC DNA]</scope>
    <source>
        <strain evidence="3 4">PCC 6912</strain>
    </source>
</reference>
<keyword evidence="4" id="KW-1185">Reference proteome</keyword>
<dbReference type="EMBL" id="RSCJ01000009">
    <property type="protein sequence ID" value="RUR81766.1"/>
    <property type="molecule type" value="Genomic_DNA"/>
</dbReference>
<accession>A0A433NH97</accession>
<comment type="caution">
    <text evidence="3">The sequence shown here is derived from an EMBL/GenBank/DDBJ whole genome shotgun (WGS) entry which is preliminary data.</text>
</comment>
<dbReference type="SUPFAM" id="SSF81606">
    <property type="entry name" value="PP2C-like"/>
    <property type="match status" value="1"/>
</dbReference>
<dbReference type="CDD" id="cd00143">
    <property type="entry name" value="PP2Cc"/>
    <property type="match status" value="1"/>
</dbReference>
<evidence type="ECO:0000256" key="1">
    <source>
        <dbReference type="SAM" id="Phobius"/>
    </source>
</evidence>
<dbReference type="InterPro" id="IPR036457">
    <property type="entry name" value="PPM-type-like_dom_sf"/>
</dbReference>
<dbReference type="OrthoDB" id="500607at2"/>
<organism evidence="3 4">
    <name type="scientific">Chlorogloeopsis fritschii PCC 6912</name>
    <dbReference type="NCBI Taxonomy" id="211165"/>
    <lineage>
        <taxon>Bacteria</taxon>
        <taxon>Bacillati</taxon>
        <taxon>Cyanobacteriota</taxon>
        <taxon>Cyanophyceae</taxon>
        <taxon>Nostocales</taxon>
        <taxon>Chlorogloeopsidaceae</taxon>
        <taxon>Chlorogloeopsis</taxon>
    </lineage>
</organism>
<evidence type="ECO:0000313" key="3">
    <source>
        <dbReference type="EMBL" id="RUR81766.1"/>
    </source>
</evidence>
<dbReference type="PROSITE" id="PS51746">
    <property type="entry name" value="PPM_2"/>
    <property type="match status" value="1"/>
</dbReference>
<feature type="transmembrane region" description="Helical" evidence="1">
    <location>
        <begin position="610"/>
        <end position="630"/>
    </location>
</feature>
<dbReference type="STRING" id="211165.GCA_000317285_04151"/>
<keyword evidence="1" id="KW-0472">Membrane</keyword>
<evidence type="ECO:0000259" key="2">
    <source>
        <dbReference type="PROSITE" id="PS51746"/>
    </source>
</evidence>
<sequence length="657" mass="72932">MISTEQLIYCPNPTCANPINPVGNSLCGSCQTPLIKRYLWAVGEFPTKISPGEMVAERYEVIAPQIWLDTQPGKLPEIPEEISDEVIPYLRLYPQRLHLPQIYGCVRSLAKDGADILLLENAPVDEVGNLYPAIASSWQQATAIRQVYWLWQILQLWTPLSELGVAASLLKPDNLRVQGWCVRLLQLQQSKTTKKPSLQDLAECWQPWVNVAKTQVAVALEKIVRHMSNPDADLVAISTQLNTLLLAAAAQLPLTPKMAGATDIGSQELTQNEDSCFPTANDSIEDPLLLQAAIICDGIGGHEGGEVASLLAMQSLKLQIRALIKDIAEQTEIVPPDVVQKQLEASLRVVNNVICNCNNEQKRGGTQRMATTVVMAVQVPQNIRTTSGSQSENSHELYLTSIGDSRAYWITCNYCQQLTVDDDVVAREVSNARSFYHKALQRPDASALTQALGTKDGEFLCPWIQRLIIEEDGILLLCSDGFSDNNLVEQSWRDYALPALTGEFSLEDALYSWVKLASEKNAHDNISLVLIHYRVSPDYPVLVTSRRSQIEIVEEKKVEIVTETQLETAAEPELAESSQFLLDLDISEPATATAAQTPIKSKPRQHKPKFMLIGLLVVLLGGTTVGFYAWSQFHAQSFQQLCRQLPQITRQLCMPQK</sequence>
<dbReference type="InterPro" id="IPR001932">
    <property type="entry name" value="PPM-type_phosphatase-like_dom"/>
</dbReference>
<proteinExistence type="predicted"/>
<keyword evidence="1" id="KW-1133">Transmembrane helix</keyword>
<name>A0A433NH97_CHLFR</name>
<dbReference type="SMART" id="SM00332">
    <property type="entry name" value="PP2Cc"/>
    <property type="match status" value="1"/>
</dbReference>
<dbReference type="Gene3D" id="3.60.40.10">
    <property type="entry name" value="PPM-type phosphatase domain"/>
    <property type="match status" value="1"/>
</dbReference>